<dbReference type="Gene3D" id="3.90.850.10">
    <property type="entry name" value="Fumarylacetoacetase-like, C-terminal domain"/>
    <property type="match status" value="1"/>
</dbReference>
<dbReference type="InterPro" id="IPR036663">
    <property type="entry name" value="Fumarylacetoacetase_C_sf"/>
</dbReference>
<sequence>MTATLSDLEAVADAFTSARRNCRGLTEYPGKFPASLPEAYRIQDIAISKWPHKIAGWKVGGIGPEQAAEVGASKLAGPVFAHNVHHSTGERIPMPIYAEGFGAVEAEIVFEVSRDAPVDKLDWTLEAAKKYIGDVRLGVEVASSPFPHINEMGAFAPISDFGNNHGLILGEILPNWNESSLDDWIIETVIEGKSMGAKAPPEPYEAFRFILENTARRGIPLKKGMLITTGAVTGVHRAYSGQSSTVSCTGVADIDLILTSQKPE</sequence>
<keyword evidence="2" id="KW-1185">Reference proteome</keyword>
<dbReference type="PANTHER" id="PTHR30143:SF0">
    <property type="entry name" value="2-KETO-4-PENTENOATE HYDRATASE"/>
    <property type="match status" value="1"/>
</dbReference>
<proteinExistence type="predicted"/>
<gene>
    <name evidence="1" type="ORF">GCM10011309_09770</name>
</gene>
<dbReference type="PANTHER" id="PTHR30143">
    <property type="entry name" value="ACID HYDRATASE"/>
    <property type="match status" value="1"/>
</dbReference>
<organism evidence="1 2">
    <name type="scientific">Litorimonas cladophorae</name>
    <dbReference type="NCBI Taxonomy" id="1220491"/>
    <lineage>
        <taxon>Bacteria</taxon>
        <taxon>Pseudomonadati</taxon>
        <taxon>Pseudomonadota</taxon>
        <taxon>Alphaproteobacteria</taxon>
        <taxon>Maricaulales</taxon>
        <taxon>Robiginitomaculaceae</taxon>
    </lineage>
</organism>
<dbReference type="GO" id="GO:0008684">
    <property type="term" value="F:2-oxopent-4-enoate hydratase activity"/>
    <property type="evidence" value="ECO:0007669"/>
    <property type="project" value="TreeGrafter"/>
</dbReference>
<evidence type="ECO:0000313" key="2">
    <source>
        <dbReference type="Proteomes" id="UP000600865"/>
    </source>
</evidence>
<accession>A0A918KI94</accession>
<dbReference type="AlphaFoldDB" id="A0A918KI94"/>
<comment type="caution">
    <text evidence="1">The sequence shown here is derived from an EMBL/GenBank/DDBJ whole genome shotgun (WGS) entry which is preliminary data.</text>
</comment>
<dbReference type="GO" id="GO:0005737">
    <property type="term" value="C:cytoplasm"/>
    <property type="evidence" value="ECO:0007669"/>
    <property type="project" value="TreeGrafter"/>
</dbReference>
<dbReference type="Proteomes" id="UP000600865">
    <property type="component" value="Unassembled WGS sequence"/>
</dbReference>
<dbReference type="EMBL" id="BMYV01000001">
    <property type="protein sequence ID" value="GGX61871.1"/>
    <property type="molecule type" value="Genomic_DNA"/>
</dbReference>
<dbReference type="RefSeq" id="WP_189582090.1">
    <property type="nucleotide sequence ID" value="NZ_BMYV01000001.1"/>
</dbReference>
<reference evidence="1 2" key="1">
    <citation type="journal article" date="2014" name="Int. J. Syst. Evol. Microbiol.">
        <title>Complete genome sequence of Corynebacterium casei LMG S-19264T (=DSM 44701T), isolated from a smear-ripened cheese.</title>
        <authorList>
            <consortium name="US DOE Joint Genome Institute (JGI-PGF)"/>
            <person name="Walter F."/>
            <person name="Albersmeier A."/>
            <person name="Kalinowski J."/>
            <person name="Ruckert C."/>
        </authorList>
    </citation>
    <scope>NUCLEOTIDE SEQUENCE [LARGE SCALE GENOMIC DNA]</scope>
    <source>
        <strain evidence="1 2">KCTC 23968</strain>
    </source>
</reference>
<evidence type="ECO:0000313" key="1">
    <source>
        <dbReference type="EMBL" id="GGX61871.1"/>
    </source>
</evidence>
<dbReference type="SUPFAM" id="SSF56529">
    <property type="entry name" value="FAH"/>
    <property type="match status" value="1"/>
</dbReference>
<name>A0A918KI94_9PROT</name>
<protein>
    <submittedName>
        <fullName evidence="1">2-keto-4-pentenoate hydratase</fullName>
    </submittedName>
</protein>
<dbReference type="InterPro" id="IPR050772">
    <property type="entry name" value="Hydratase-Decarb/MhpD_sf"/>
</dbReference>